<organism evidence="2 3">
    <name type="scientific">Arthrobacter phage Nightmare</name>
    <dbReference type="NCBI Taxonomy" id="2015864"/>
    <lineage>
        <taxon>Viruses</taxon>
        <taxon>Duplodnaviria</taxon>
        <taxon>Heunggongvirae</taxon>
        <taxon>Uroviricota</taxon>
        <taxon>Caudoviricetes</taxon>
        <taxon>Gordonvirus</taxon>
        <taxon>Gordonvirus nightmare</taxon>
    </lineage>
</organism>
<name>A0A221J6G9_9CAUD</name>
<feature type="transmembrane region" description="Helical" evidence="1">
    <location>
        <begin position="32"/>
        <end position="50"/>
    </location>
</feature>
<evidence type="ECO:0000313" key="2">
    <source>
        <dbReference type="EMBL" id="ASM62308.1"/>
    </source>
</evidence>
<keyword evidence="1" id="KW-0472">Membrane</keyword>
<sequence>MSKYLNLPFIVAIYKTAFAVYMKIAEPRVKRLIYFVIYILLGVIGGIQTFKPNSRISDFVGGQLLIYFYGLLIIAGAIVCLISVLPGIWVLERAGMVGLGTGIVLYVGTLIAFGASPAVSLFPIIIVLVFLLRWLDIKDYLLAPRKG</sequence>
<feature type="transmembrane region" description="Helical" evidence="1">
    <location>
        <begin position="6"/>
        <end position="25"/>
    </location>
</feature>
<dbReference type="GeneID" id="79993300"/>
<dbReference type="RefSeq" id="YP_010749955.1">
    <property type="nucleotide sequence ID" value="NC_073328.1"/>
</dbReference>
<gene>
    <name evidence="2" type="primary">32</name>
    <name evidence="2" type="ORF">SEA_NIGHTMARE_32</name>
</gene>
<dbReference type="EMBL" id="MF140423">
    <property type="protein sequence ID" value="ASM62308.1"/>
    <property type="molecule type" value="Genomic_DNA"/>
</dbReference>
<proteinExistence type="predicted"/>
<accession>A0A221J6G9</accession>
<evidence type="ECO:0000256" key="1">
    <source>
        <dbReference type="SAM" id="Phobius"/>
    </source>
</evidence>
<keyword evidence="3" id="KW-1185">Reference proteome</keyword>
<dbReference type="Proteomes" id="UP000222317">
    <property type="component" value="Segment"/>
</dbReference>
<keyword evidence="1" id="KW-1133">Transmembrane helix</keyword>
<protein>
    <submittedName>
        <fullName evidence="2">Uncharacterized protein</fullName>
    </submittedName>
</protein>
<feature type="transmembrane region" description="Helical" evidence="1">
    <location>
        <begin position="103"/>
        <end position="132"/>
    </location>
</feature>
<feature type="transmembrane region" description="Helical" evidence="1">
    <location>
        <begin position="66"/>
        <end position="91"/>
    </location>
</feature>
<dbReference type="KEGG" id="vg:79993300"/>
<evidence type="ECO:0000313" key="3">
    <source>
        <dbReference type="Proteomes" id="UP000222317"/>
    </source>
</evidence>
<reference evidence="2 3" key="1">
    <citation type="submission" date="2017-05" db="EMBL/GenBank/DDBJ databases">
        <authorList>
            <person name="Sperratore M."/>
            <person name="Moy E.A."/>
            <person name="Dunbar D."/>
            <person name="Schmidt R."/>
            <person name="Baltzegar D.A."/>
            <person name="Young E.C."/>
            <person name="Sides K.F."/>
            <person name="Macialek J."/>
            <person name="Stoner T.H."/>
            <person name="Garlena R.A."/>
            <person name="Russell D.A."/>
            <person name="Pope W.H."/>
            <person name="Jacobs-Sera D."/>
            <person name="Hatfull G.F."/>
        </authorList>
    </citation>
    <scope>NUCLEOTIDE SEQUENCE [LARGE SCALE GENOMIC DNA]</scope>
</reference>
<keyword evidence="1" id="KW-0812">Transmembrane</keyword>